<reference evidence="4 7" key="1">
    <citation type="submission" date="2015-06" db="EMBL/GenBank/DDBJ databases">
        <title>Genome sequence of Pseudoalteromonas carrageenovora.</title>
        <authorList>
            <person name="Xie B.-B."/>
            <person name="Rong J.-C."/>
            <person name="Qin Q.-L."/>
            <person name="Zhang Y.-Z."/>
        </authorList>
    </citation>
    <scope>NUCLEOTIDE SEQUENCE [LARGE SCALE GENOMIC DNA]</scope>
    <source>
        <strain evidence="4 7">IAM 12662</strain>
    </source>
</reference>
<evidence type="ECO:0000313" key="5">
    <source>
        <dbReference type="EMBL" id="SOU39332.1"/>
    </source>
</evidence>
<evidence type="ECO:0000313" key="6">
    <source>
        <dbReference type="Proteomes" id="UP000238288"/>
    </source>
</evidence>
<dbReference type="Gene3D" id="1.10.10.10">
    <property type="entry name" value="Winged helix-like DNA-binding domain superfamily/Winged helix DNA-binding domain"/>
    <property type="match status" value="1"/>
</dbReference>
<dbReference type="PANTHER" id="PTHR43022:SF1">
    <property type="entry name" value="PROTEIN SMF"/>
    <property type="match status" value="1"/>
</dbReference>
<dbReference type="EMBL" id="LT965928">
    <property type="protein sequence ID" value="SOU39332.1"/>
    <property type="molecule type" value="Genomic_DNA"/>
</dbReference>
<reference evidence="5 6" key="2">
    <citation type="submission" date="2017-11" db="EMBL/GenBank/DDBJ databases">
        <authorList>
            <person name="Han C.G."/>
        </authorList>
    </citation>
    <scope>NUCLEOTIDE SEQUENCE [LARGE SCALE GENOMIC DNA]</scope>
    <source>
        <strain evidence="6">ATCC 43555</strain>
        <strain evidence="5">ATCC43555</strain>
    </source>
</reference>
<sequence length="363" mass="39543">MDQSSGKLAHWLAFYMCKGLGIKTLLALSQTHSLVSLFDLSSNELQQLGLTANQASNLLGTNWQQVDYYQQQIMQNNITVICFFDALYPTDLKQIASAPLLLFCKGDTSLLSSPQIAIVGSRNATPTGLEIASEFAYQLTLAGITVTSGMARGIDGAAHKGALAGSGKTIAVLGTGVDIYYPKRHKLLTDQVLEHGLLISEFLPGTAANAHNFPRRNRIISGLSLGVLIVEAEIKSGSLITVRYALEQNKEVFAVPGSIKNPLAQASHFLIKQGAKLVENVTDILDEVSFSYQSGLYNKDEPVNEESDCEVLNSIGFEVTSVDDIVRRAQWPIDKVLARLLDLELDDQIERVLDGYIKLSTRG</sequence>
<dbReference type="Proteomes" id="UP000238288">
    <property type="component" value="Chromosome PCAR9a"/>
</dbReference>
<evidence type="ECO:0000259" key="3">
    <source>
        <dbReference type="Pfam" id="PF17782"/>
    </source>
</evidence>
<evidence type="ECO:0000256" key="1">
    <source>
        <dbReference type="ARBA" id="ARBA00006525"/>
    </source>
</evidence>
<dbReference type="Pfam" id="PF02481">
    <property type="entry name" value="DNA_processg_A"/>
    <property type="match status" value="1"/>
</dbReference>
<evidence type="ECO:0000313" key="4">
    <source>
        <dbReference type="EMBL" id="MBE0383499.1"/>
    </source>
</evidence>
<dbReference type="GO" id="GO:0009294">
    <property type="term" value="P:DNA-mediated transformation"/>
    <property type="evidence" value="ECO:0007669"/>
    <property type="project" value="InterPro"/>
</dbReference>
<dbReference type="Proteomes" id="UP000615003">
    <property type="component" value="Unassembled WGS sequence"/>
</dbReference>
<dbReference type="AlphaFoldDB" id="A0A2K4X4U0"/>
<evidence type="ECO:0000313" key="7">
    <source>
        <dbReference type="Proteomes" id="UP000615003"/>
    </source>
</evidence>
<dbReference type="OrthoDB" id="9785707at2"/>
<dbReference type="InterPro" id="IPR057666">
    <property type="entry name" value="DrpA_SLOG"/>
</dbReference>
<dbReference type="SUPFAM" id="SSF102405">
    <property type="entry name" value="MCP/YpsA-like"/>
    <property type="match status" value="1"/>
</dbReference>
<protein>
    <submittedName>
        <fullName evidence="4">DNA processing protein</fullName>
    </submittedName>
</protein>
<accession>A0A2K4X4U0</accession>
<gene>
    <name evidence="5" type="primary">smf</name>
    <name evidence="5" type="ORF">PCAR9_A10026</name>
    <name evidence="4" type="ORF">PCARR_a3728</name>
</gene>
<dbReference type="InterPro" id="IPR003488">
    <property type="entry name" value="DprA"/>
</dbReference>
<dbReference type="EMBL" id="AQGW01000022">
    <property type="protein sequence ID" value="MBE0383499.1"/>
    <property type="molecule type" value="Genomic_DNA"/>
</dbReference>
<keyword evidence="7" id="KW-1185">Reference proteome</keyword>
<dbReference type="InterPro" id="IPR036388">
    <property type="entry name" value="WH-like_DNA-bd_sf"/>
</dbReference>
<proteinExistence type="inferred from homology"/>
<feature type="domain" description="DprA winged helix" evidence="3">
    <location>
        <begin position="310"/>
        <end position="352"/>
    </location>
</feature>
<dbReference type="GeneID" id="93661960"/>
<dbReference type="Pfam" id="PF17782">
    <property type="entry name" value="WHD_DprA"/>
    <property type="match status" value="1"/>
</dbReference>
<name>A0A2K4X4U0_PSEVC</name>
<organism evidence="5 6">
    <name type="scientific">Pseudoalteromonas carrageenovora IAM 12662</name>
    <dbReference type="NCBI Taxonomy" id="1314868"/>
    <lineage>
        <taxon>Bacteria</taxon>
        <taxon>Pseudomonadati</taxon>
        <taxon>Pseudomonadota</taxon>
        <taxon>Gammaproteobacteria</taxon>
        <taxon>Alteromonadales</taxon>
        <taxon>Pseudoalteromonadaceae</taxon>
        <taxon>Pseudoalteromonas</taxon>
    </lineage>
</organism>
<dbReference type="PANTHER" id="PTHR43022">
    <property type="entry name" value="PROTEIN SMF"/>
    <property type="match status" value="1"/>
</dbReference>
<dbReference type="Gene3D" id="3.40.50.450">
    <property type="match status" value="1"/>
</dbReference>
<evidence type="ECO:0000259" key="2">
    <source>
        <dbReference type="Pfam" id="PF02481"/>
    </source>
</evidence>
<dbReference type="InterPro" id="IPR041614">
    <property type="entry name" value="DprA_WH"/>
</dbReference>
<comment type="similarity">
    <text evidence="1">Belongs to the DprA/Smf family.</text>
</comment>
<feature type="domain" description="Smf/DprA SLOG" evidence="2">
    <location>
        <begin position="80"/>
        <end position="288"/>
    </location>
</feature>
<dbReference type="RefSeq" id="WP_104641690.1">
    <property type="nucleotide sequence ID" value="NZ_AQGW01000022.1"/>
</dbReference>
<dbReference type="NCBIfam" id="TIGR00732">
    <property type="entry name" value="dprA"/>
    <property type="match status" value="1"/>
</dbReference>